<dbReference type="Proteomes" id="UP000051176">
    <property type="component" value="Unassembled WGS sequence"/>
</dbReference>
<evidence type="ECO:0000313" key="1">
    <source>
        <dbReference type="EMBL" id="KRK39213.1"/>
    </source>
</evidence>
<sequence length="394" mass="44171">MLWTAKISDIGDSVKDIYLGLIRLMSLLCGGRRQRNFVYLMSFGDNLAFIRALAQASPVDRPLVVFYRPQQERAAQRLARSGIDVRPFRDDLAFVLKGIPQIMRARVLFCDNYYAFLGGLHHPQRMRIVQVWHAAGAIKRFGWDDPTTAQRSASDRRRFQAVYDHFDEYVVGSPAMGQVFARSYRVPVDRMQVLGYPRSDRYSDPKWQQLSRDAVAEAAPELVDHRVILYAPTYREGVTFTPPAGLAAALTADPNAKVVVKIHPALKASAQKLQAQLGQQVVVTEDISTTDLLNVAETVVTDYSSVAFDYSLVPNAHSLLFFLFDLDDYRRDPGVQPDLEDWLPGSIIKTTDQLAAAIKADAPTDLTQFNQRWNSANDGAATQRVVDCYAALLD</sequence>
<dbReference type="GO" id="GO:0047355">
    <property type="term" value="F:CDP-glycerol glycerophosphotransferase activity"/>
    <property type="evidence" value="ECO:0007669"/>
    <property type="project" value="InterPro"/>
</dbReference>
<accession>A0A0R1GXU1</accession>
<proteinExistence type="predicted"/>
<gene>
    <name evidence="1" type="ORF">FD07_GL001836</name>
</gene>
<dbReference type="Pfam" id="PF04464">
    <property type="entry name" value="Glyphos_transf"/>
    <property type="match status" value="1"/>
</dbReference>
<dbReference type="PANTHER" id="PTHR37316:SF1">
    <property type="entry name" value="TEICHOIC ACID GLYCEROL-PHOSPHATE PRIMASE"/>
    <property type="match status" value="1"/>
</dbReference>
<dbReference type="EMBL" id="AZCZ01000005">
    <property type="protein sequence ID" value="KRK39213.1"/>
    <property type="molecule type" value="Genomic_DNA"/>
</dbReference>
<reference evidence="1 2" key="1">
    <citation type="journal article" date="2015" name="Genome Announc.">
        <title>Expanding the biotechnology potential of lactobacilli through comparative genomics of 213 strains and associated genera.</title>
        <authorList>
            <person name="Sun Z."/>
            <person name="Harris H.M."/>
            <person name="McCann A."/>
            <person name="Guo C."/>
            <person name="Argimon S."/>
            <person name="Zhang W."/>
            <person name="Yang X."/>
            <person name="Jeffery I.B."/>
            <person name="Cooney J.C."/>
            <person name="Kagawa T.F."/>
            <person name="Liu W."/>
            <person name="Song Y."/>
            <person name="Salvetti E."/>
            <person name="Wrobel A."/>
            <person name="Rasinkangas P."/>
            <person name="Parkhill J."/>
            <person name="Rea M.C."/>
            <person name="O'Sullivan O."/>
            <person name="Ritari J."/>
            <person name="Douillard F.P."/>
            <person name="Paul Ross R."/>
            <person name="Yang R."/>
            <person name="Briner A.E."/>
            <person name="Felis G.E."/>
            <person name="de Vos W.M."/>
            <person name="Barrangou R."/>
            <person name="Klaenhammer T.R."/>
            <person name="Caufield P.W."/>
            <person name="Cui Y."/>
            <person name="Zhang H."/>
            <person name="O'Toole P.W."/>
        </authorList>
    </citation>
    <scope>NUCLEOTIDE SEQUENCE [LARGE SCALE GENOMIC DNA]</scope>
    <source>
        <strain evidence="1 2">ATCC 53295</strain>
    </source>
</reference>
<dbReference type="InterPro" id="IPR007554">
    <property type="entry name" value="Glycerophosphate_synth"/>
</dbReference>
<dbReference type="GO" id="GO:0016020">
    <property type="term" value="C:membrane"/>
    <property type="evidence" value="ECO:0007669"/>
    <property type="project" value="InterPro"/>
</dbReference>
<dbReference type="PANTHER" id="PTHR37316">
    <property type="entry name" value="TEICHOIC ACID GLYCEROL-PHOSPHATE PRIMASE"/>
    <property type="match status" value="1"/>
</dbReference>
<comment type="caution">
    <text evidence="1">The sequence shown here is derived from an EMBL/GenBank/DDBJ whole genome shotgun (WGS) entry which is preliminary data.</text>
</comment>
<dbReference type="AlphaFoldDB" id="A0A0R1GXU1"/>
<dbReference type="InterPro" id="IPR051612">
    <property type="entry name" value="Teichoic_Acid_Biosynth"/>
</dbReference>
<dbReference type="STRING" id="357278.IV61_GL002039"/>
<keyword evidence="1" id="KW-0808">Transferase</keyword>
<protein>
    <submittedName>
        <fullName evidence="1">Glycosyl glycerophosphate transferase</fullName>
    </submittedName>
</protein>
<dbReference type="InterPro" id="IPR043148">
    <property type="entry name" value="TagF_C"/>
</dbReference>
<dbReference type="PATRIC" id="fig|1267003.4.peg.1932"/>
<dbReference type="eggNOG" id="COG1887">
    <property type="taxonomic scope" value="Bacteria"/>
</dbReference>
<evidence type="ECO:0000313" key="2">
    <source>
        <dbReference type="Proteomes" id="UP000051176"/>
    </source>
</evidence>
<keyword evidence="2" id="KW-1185">Reference proteome</keyword>
<name>A0A0R1GXU1_9LACO</name>
<dbReference type="Gene3D" id="3.40.50.12580">
    <property type="match status" value="1"/>
</dbReference>
<organism evidence="1 2">
    <name type="scientific">Levilactobacillus parabrevis ATCC 53295</name>
    <dbReference type="NCBI Taxonomy" id="1267003"/>
    <lineage>
        <taxon>Bacteria</taxon>
        <taxon>Bacillati</taxon>
        <taxon>Bacillota</taxon>
        <taxon>Bacilli</taxon>
        <taxon>Lactobacillales</taxon>
        <taxon>Lactobacillaceae</taxon>
        <taxon>Levilactobacillus</taxon>
    </lineage>
</organism>